<dbReference type="Proteomes" id="UP000178448">
    <property type="component" value="Unassembled WGS sequence"/>
</dbReference>
<accession>A0A1F5YN93</accession>
<proteinExistence type="predicted"/>
<feature type="transmembrane region" description="Helical" evidence="1">
    <location>
        <begin position="293"/>
        <end position="310"/>
    </location>
</feature>
<keyword evidence="1" id="KW-0812">Transmembrane</keyword>
<gene>
    <name evidence="2" type="ORF">A2Z33_00065</name>
</gene>
<dbReference type="EMBL" id="MFJD01000014">
    <property type="protein sequence ID" value="OGG01564.1"/>
    <property type="molecule type" value="Genomic_DNA"/>
</dbReference>
<feature type="transmembrane region" description="Helical" evidence="1">
    <location>
        <begin position="253"/>
        <end position="278"/>
    </location>
</feature>
<evidence type="ECO:0008006" key="4">
    <source>
        <dbReference type="Google" id="ProtNLM"/>
    </source>
</evidence>
<comment type="caution">
    <text evidence="2">The sequence shown here is derived from an EMBL/GenBank/DDBJ whole genome shotgun (WGS) entry which is preliminary data.</text>
</comment>
<evidence type="ECO:0000313" key="2">
    <source>
        <dbReference type="EMBL" id="OGG01564.1"/>
    </source>
</evidence>
<feature type="transmembrane region" description="Helical" evidence="1">
    <location>
        <begin position="214"/>
        <end position="232"/>
    </location>
</feature>
<dbReference type="AlphaFoldDB" id="A0A1F5YN93"/>
<organism evidence="2 3">
    <name type="scientific">Candidatus Gottesmanbacteria bacterium RBG_16_52_11</name>
    <dbReference type="NCBI Taxonomy" id="1798374"/>
    <lineage>
        <taxon>Bacteria</taxon>
        <taxon>Candidatus Gottesmaniibacteriota</taxon>
    </lineage>
</organism>
<evidence type="ECO:0000313" key="3">
    <source>
        <dbReference type="Proteomes" id="UP000178448"/>
    </source>
</evidence>
<feature type="transmembrane region" description="Helical" evidence="1">
    <location>
        <begin position="171"/>
        <end position="194"/>
    </location>
</feature>
<feature type="transmembrane region" description="Helical" evidence="1">
    <location>
        <begin position="330"/>
        <end position="348"/>
    </location>
</feature>
<feature type="transmembrane region" description="Helical" evidence="1">
    <location>
        <begin position="141"/>
        <end position="159"/>
    </location>
</feature>
<protein>
    <recommendedName>
        <fullName evidence="4">Glycosyltransferase RgtA/B/C/D-like domain-containing protein</fullName>
    </recommendedName>
</protein>
<sequence>MNRAVKRYLITQIFLPLSVIALTAFAARAVFAPTLGYYSDDWGLPWLRSTAGAQAVILNWAIDRPVFGIIYNFFFDFIGNQPPYWHLLGLGIQLTGAAAVYMMLKILWPRERLHNLAIAILLLLYPGAVVHTSSAQSYTPWSLAVTAEYISILLSLTCARSDNRYVRILTAVLAGLTGIFSWITLELTIGMEMIRFLFLNQSLRRRPDAVRTHRILFGMLIVGFLIWRILIFRTVRPETDFLTLLSGTLNRPALTAIGATGARLLSGIAGMTVLAWFIPLASRLYLMRPSDTPAILTPGIICASVFLLYAGQVLHRKTKANRRPVRSGRIIIGLAIVTASLVPVVFGQRTAVMLLTYDRYAVFGALGAAVIITELLRGVVWSRYPAALALVIGMSATAYTGNAAWYARIWQLTKNFTWQMRWGLPGISPGTLIVADTYFHPVKLSDMELFAPVNYAYTPIDTDLKYPVLPLTFERAKDIRSGKRIEYRVRNDRFTGDFTRTIIVVLPTEKSCLKIAGSPITSSQTLTPLTDSVRPFSRTDLISHESPDRTVPVLFGPEPADSWCRYYLPAARYAQTGDWENAAILGREALKRNLRPEDPAEWELLKTVFQNSGDPESAAAIQVSDAGYRFRQEYGYRETVCLPLRQLSGRGLAGDRSFLLVSDAVSFVRFALLKMAAYSAGISCPY</sequence>
<keyword evidence="1" id="KW-0472">Membrane</keyword>
<feature type="transmembrane region" description="Helical" evidence="1">
    <location>
        <begin position="84"/>
        <end position="104"/>
    </location>
</feature>
<name>A0A1F5YN93_9BACT</name>
<keyword evidence="1" id="KW-1133">Transmembrane helix</keyword>
<feature type="transmembrane region" description="Helical" evidence="1">
    <location>
        <begin position="360"/>
        <end position="380"/>
    </location>
</feature>
<feature type="transmembrane region" description="Helical" evidence="1">
    <location>
        <begin position="116"/>
        <end position="135"/>
    </location>
</feature>
<evidence type="ECO:0000256" key="1">
    <source>
        <dbReference type="SAM" id="Phobius"/>
    </source>
</evidence>
<reference evidence="2 3" key="1">
    <citation type="journal article" date="2016" name="Nat. Commun.">
        <title>Thousands of microbial genomes shed light on interconnected biogeochemical processes in an aquifer system.</title>
        <authorList>
            <person name="Anantharaman K."/>
            <person name="Brown C.T."/>
            <person name="Hug L.A."/>
            <person name="Sharon I."/>
            <person name="Castelle C.J."/>
            <person name="Probst A.J."/>
            <person name="Thomas B.C."/>
            <person name="Singh A."/>
            <person name="Wilkins M.J."/>
            <person name="Karaoz U."/>
            <person name="Brodie E.L."/>
            <person name="Williams K.H."/>
            <person name="Hubbard S.S."/>
            <person name="Banfield J.F."/>
        </authorList>
    </citation>
    <scope>NUCLEOTIDE SEQUENCE [LARGE SCALE GENOMIC DNA]</scope>
</reference>
<feature type="transmembrane region" description="Helical" evidence="1">
    <location>
        <begin position="387"/>
        <end position="407"/>
    </location>
</feature>